<keyword evidence="2" id="KW-1185">Reference proteome</keyword>
<dbReference type="EMBL" id="JACWZY010000011">
    <property type="protein sequence ID" value="MBD2701856.1"/>
    <property type="molecule type" value="Genomic_DNA"/>
</dbReference>
<dbReference type="CDD" id="cd07820">
    <property type="entry name" value="SRPBCC_3"/>
    <property type="match status" value="1"/>
</dbReference>
<dbReference type="InterPro" id="IPR023393">
    <property type="entry name" value="START-like_dom_sf"/>
</dbReference>
<dbReference type="SUPFAM" id="SSF55961">
    <property type="entry name" value="Bet v1-like"/>
    <property type="match status" value="1"/>
</dbReference>
<protein>
    <submittedName>
        <fullName evidence="1">SRPBCC family protein</fullName>
    </submittedName>
</protein>
<evidence type="ECO:0000313" key="1">
    <source>
        <dbReference type="EMBL" id="MBD2701856.1"/>
    </source>
</evidence>
<dbReference type="Gene3D" id="3.30.530.20">
    <property type="match status" value="1"/>
</dbReference>
<evidence type="ECO:0000313" key="2">
    <source>
        <dbReference type="Proteomes" id="UP000598820"/>
    </source>
</evidence>
<dbReference type="RefSeq" id="WP_190887714.1">
    <property type="nucleotide sequence ID" value="NZ_JACWZY010000011.1"/>
</dbReference>
<reference evidence="1" key="1">
    <citation type="submission" date="2020-09" db="EMBL/GenBank/DDBJ databases">
        <authorList>
            <person name="Kim M.K."/>
        </authorList>
    </citation>
    <scope>NUCLEOTIDE SEQUENCE</scope>
    <source>
        <strain evidence="1">BT702</strain>
    </source>
</reference>
<name>A0A926Y3I6_9BACT</name>
<gene>
    <name evidence="1" type="ORF">IC229_14495</name>
</gene>
<dbReference type="AlphaFoldDB" id="A0A926Y3I6"/>
<organism evidence="1 2">
    <name type="scientific">Spirosoma profusum</name>
    <dbReference type="NCBI Taxonomy" id="2771354"/>
    <lineage>
        <taxon>Bacteria</taxon>
        <taxon>Pseudomonadati</taxon>
        <taxon>Bacteroidota</taxon>
        <taxon>Cytophagia</taxon>
        <taxon>Cytophagales</taxon>
        <taxon>Cytophagaceae</taxon>
        <taxon>Spirosoma</taxon>
    </lineage>
</organism>
<sequence length="161" mass="18683">MSVLLLETAIKAKPEVCYKLSLSVDLHQLSTQKTGEHIVGGVRQGIMRVGDTVTWKAKHFGVWQTLTTQITDEKPFDHFVDEMLQGAFKSMKHEHYFVETNYGTLMRDVFRFESPLGLLGRFFNLIILENYMKRFLLERNQTIREIAESGQWRSFIPDVAL</sequence>
<proteinExistence type="predicted"/>
<accession>A0A926Y3I6</accession>
<dbReference type="Proteomes" id="UP000598820">
    <property type="component" value="Unassembled WGS sequence"/>
</dbReference>
<comment type="caution">
    <text evidence="1">The sequence shown here is derived from an EMBL/GenBank/DDBJ whole genome shotgun (WGS) entry which is preliminary data.</text>
</comment>